<feature type="transmembrane region" description="Helical" evidence="1">
    <location>
        <begin position="293"/>
        <end position="316"/>
    </location>
</feature>
<feature type="transmembrane region" description="Helical" evidence="1">
    <location>
        <begin position="394"/>
        <end position="412"/>
    </location>
</feature>
<sequence>MQKDKSDFPEIELLRKDIFALTQRLNLVESKLEELQTQGVVREKTLTVEPGEDFDLKLPFNEKGSIEFGVGESGMAWLGNIVLFIGITFLGSYIQNTGTAILSSLVGFVAVAGLYLSSWFTRQSYSFLSKLFAFNGHLLIFYFTLRLHFFQENPVIKNETLGLILLFLVSFSLLFKAYQKQSQIMSGIVLIMLLFCGILGKNVSIVSGVTLLVAVISMFLYYRFAWLKLTFAFIFLVYLAHVNWLINNPIIGNTPDFIASPGFGYWFFILSWFVFSMLALLPRKEAISNEFVIALVVWNGLGFIVILGLIVVTYFSENYVPIFVLLTLFCLIYSVVLKLWSSLTITAPMYVLFGFLSLSVAIYGIFGLPESHAYFALQSLLVVSMALWYRSRFIVIMNTLLFLTLLTVYLSQHESQNLINLSYMLVAFVSARILNWKKERLNIKTEMVRNFYLLAGFVMTLVTFYYLFPVSYITASWIFAAVLFFILSLLLKRKKYRWLAIASLVASAIRLLFIDMKNVDIGYRVLIFLALAIISITVSILYTKYYIKKKEETD</sequence>
<dbReference type="OrthoDB" id="1115465at2"/>
<reference evidence="2 3" key="1">
    <citation type="submission" date="2014-09" db="EMBL/GenBank/DDBJ databases">
        <title>Draft Genome Sequence of Draconibacterium sp. JN14CK-3.</title>
        <authorList>
            <person name="Dong C."/>
            <person name="Lai Q."/>
            <person name="Shao Z."/>
        </authorList>
    </citation>
    <scope>NUCLEOTIDE SEQUENCE [LARGE SCALE GENOMIC DNA]</scope>
    <source>
        <strain evidence="2 3">JN14CK-3</strain>
    </source>
</reference>
<keyword evidence="1" id="KW-0472">Membrane</keyword>
<keyword evidence="3" id="KW-1185">Reference proteome</keyword>
<protein>
    <recommendedName>
        <fullName evidence="4">DUF2339 domain-containing protein</fullName>
    </recommendedName>
</protein>
<accession>A0A0D8J7R7</accession>
<name>A0A0D8J7R7_9BACT</name>
<feature type="transmembrane region" description="Helical" evidence="1">
    <location>
        <begin position="161"/>
        <end position="177"/>
    </location>
</feature>
<keyword evidence="1" id="KW-1133">Transmembrane helix</keyword>
<feature type="transmembrane region" description="Helical" evidence="1">
    <location>
        <begin position="231"/>
        <end position="251"/>
    </location>
</feature>
<dbReference type="AlphaFoldDB" id="A0A0D8J7R7"/>
<evidence type="ECO:0008006" key="4">
    <source>
        <dbReference type="Google" id="ProtNLM"/>
    </source>
</evidence>
<feature type="transmembrane region" description="Helical" evidence="1">
    <location>
        <begin position="447"/>
        <end position="468"/>
    </location>
</feature>
<comment type="caution">
    <text evidence="2">The sequence shown here is derived from an EMBL/GenBank/DDBJ whole genome shotgun (WGS) entry which is preliminary data.</text>
</comment>
<evidence type="ECO:0000313" key="3">
    <source>
        <dbReference type="Proteomes" id="UP000032544"/>
    </source>
</evidence>
<feature type="transmembrane region" description="Helical" evidence="1">
    <location>
        <begin position="347"/>
        <end position="366"/>
    </location>
</feature>
<dbReference type="EMBL" id="JRHC01000004">
    <property type="protein sequence ID" value="KJF43025.1"/>
    <property type="molecule type" value="Genomic_DNA"/>
</dbReference>
<feature type="transmembrane region" description="Helical" evidence="1">
    <location>
        <begin position="75"/>
        <end position="94"/>
    </location>
</feature>
<feature type="transmembrane region" description="Helical" evidence="1">
    <location>
        <begin position="521"/>
        <end position="542"/>
    </location>
</feature>
<feature type="transmembrane region" description="Helical" evidence="1">
    <location>
        <begin position="100"/>
        <end position="120"/>
    </location>
</feature>
<feature type="transmembrane region" description="Helical" evidence="1">
    <location>
        <begin position="474"/>
        <end position="491"/>
    </location>
</feature>
<gene>
    <name evidence="2" type="ORF">LH29_16700</name>
</gene>
<dbReference type="Proteomes" id="UP000032544">
    <property type="component" value="Unassembled WGS sequence"/>
</dbReference>
<evidence type="ECO:0000313" key="2">
    <source>
        <dbReference type="EMBL" id="KJF43025.1"/>
    </source>
</evidence>
<feature type="transmembrane region" description="Helical" evidence="1">
    <location>
        <begin position="418"/>
        <end position="435"/>
    </location>
</feature>
<keyword evidence="1" id="KW-0812">Transmembrane</keyword>
<feature type="transmembrane region" description="Helical" evidence="1">
    <location>
        <begin position="322"/>
        <end position="340"/>
    </location>
</feature>
<feature type="transmembrane region" description="Helical" evidence="1">
    <location>
        <begin position="184"/>
        <end position="200"/>
    </location>
</feature>
<feature type="transmembrane region" description="Helical" evidence="1">
    <location>
        <begin position="498"/>
        <end position="515"/>
    </location>
</feature>
<feature type="transmembrane region" description="Helical" evidence="1">
    <location>
        <begin position="132"/>
        <end position="149"/>
    </location>
</feature>
<dbReference type="RefSeq" id="WP_045031572.1">
    <property type="nucleotide sequence ID" value="NZ_JRHC01000004.1"/>
</dbReference>
<evidence type="ECO:0000256" key="1">
    <source>
        <dbReference type="SAM" id="Phobius"/>
    </source>
</evidence>
<feature type="transmembrane region" description="Helical" evidence="1">
    <location>
        <begin position="263"/>
        <end position="281"/>
    </location>
</feature>
<proteinExistence type="predicted"/>
<organism evidence="2 3">
    <name type="scientific">Draconibacterium sediminis</name>
    <dbReference type="NCBI Taxonomy" id="1544798"/>
    <lineage>
        <taxon>Bacteria</taxon>
        <taxon>Pseudomonadati</taxon>
        <taxon>Bacteroidota</taxon>
        <taxon>Bacteroidia</taxon>
        <taxon>Marinilabiliales</taxon>
        <taxon>Prolixibacteraceae</taxon>
        <taxon>Draconibacterium</taxon>
    </lineage>
</organism>